<dbReference type="Proteomes" id="UP000030640">
    <property type="component" value="Unassembled WGS sequence"/>
</dbReference>
<accession>W6ZXX8</accession>
<feature type="region of interest" description="Disordered" evidence="1">
    <location>
        <begin position="1"/>
        <end position="90"/>
    </location>
</feature>
<evidence type="ECO:0000313" key="2">
    <source>
        <dbReference type="EMBL" id="EUD64168.1"/>
    </source>
</evidence>
<reference evidence="2 3" key="1">
    <citation type="submission" date="2013-02" db="EMBL/GenBank/DDBJ databases">
        <title>The Genome Sequence of Plasmodium inui San Antonio 1.</title>
        <authorList>
            <consortium name="The Broad Institute Genome Sequencing Platform"/>
            <consortium name="The Broad Institute Genome Sequencing Center for Infectious Disease"/>
            <person name="Neafsey D."/>
            <person name="Cheeseman I."/>
            <person name="Volkman S."/>
            <person name="Adams J."/>
            <person name="Walker B."/>
            <person name="Young S.K."/>
            <person name="Zeng Q."/>
            <person name="Gargeya S."/>
            <person name="Fitzgerald M."/>
            <person name="Haas B."/>
            <person name="Abouelleil A."/>
            <person name="Alvarado L."/>
            <person name="Arachchi H.M."/>
            <person name="Berlin A.M."/>
            <person name="Chapman S.B."/>
            <person name="Dewar J."/>
            <person name="Goldberg J."/>
            <person name="Griggs A."/>
            <person name="Gujja S."/>
            <person name="Hansen M."/>
            <person name="Howarth C."/>
            <person name="Imamovic A."/>
            <person name="Larimer J."/>
            <person name="McCowan C."/>
            <person name="Murphy C."/>
            <person name="Neiman D."/>
            <person name="Pearson M."/>
            <person name="Priest M."/>
            <person name="Roberts A."/>
            <person name="Saif S."/>
            <person name="Shea T."/>
            <person name="Sisk P."/>
            <person name="Sykes S."/>
            <person name="Wortman J."/>
            <person name="Nusbaum C."/>
            <person name="Birren B."/>
        </authorList>
    </citation>
    <scope>NUCLEOTIDE SEQUENCE [LARGE SCALE GENOMIC DNA]</scope>
    <source>
        <strain evidence="2 3">San Antonio 1</strain>
    </source>
</reference>
<gene>
    <name evidence="2" type="ORF">C922_05449</name>
</gene>
<protein>
    <submittedName>
        <fullName evidence="2">Uncharacterized protein</fullName>
    </submittedName>
</protein>
<sequence length="90" mass="10217">MSPRGRREEEQQKQKTKQQHRSITNQPSLTPGRGQAWKTRNWEKEQVPEKGEGVIGAGEASKNRDGPHRREKRRDQSGTNGVLANKCPMA</sequence>
<name>W6ZXX8_9APIC</name>
<keyword evidence="3" id="KW-1185">Reference proteome</keyword>
<dbReference type="GeneID" id="20040723"/>
<feature type="compositionally biased region" description="Basic and acidic residues" evidence="1">
    <location>
        <begin position="40"/>
        <end position="52"/>
    </location>
</feature>
<organism evidence="2 3">
    <name type="scientific">Plasmodium inui San Antonio 1</name>
    <dbReference type="NCBI Taxonomy" id="1237626"/>
    <lineage>
        <taxon>Eukaryota</taxon>
        <taxon>Sar</taxon>
        <taxon>Alveolata</taxon>
        <taxon>Apicomplexa</taxon>
        <taxon>Aconoidasida</taxon>
        <taxon>Haemosporida</taxon>
        <taxon>Plasmodiidae</taxon>
        <taxon>Plasmodium</taxon>
        <taxon>Plasmodium (Plasmodium)</taxon>
    </lineage>
</organism>
<evidence type="ECO:0000256" key="1">
    <source>
        <dbReference type="SAM" id="MobiDB-lite"/>
    </source>
</evidence>
<feature type="compositionally biased region" description="Basic and acidic residues" evidence="1">
    <location>
        <begin position="1"/>
        <end position="13"/>
    </location>
</feature>
<dbReference type="VEuPathDB" id="PlasmoDB:C922_05449"/>
<dbReference type="EMBL" id="KI965533">
    <property type="protein sequence ID" value="EUD64168.1"/>
    <property type="molecule type" value="Genomic_DNA"/>
</dbReference>
<evidence type="ECO:0000313" key="3">
    <source>
        <dbReference type="Proteomes" id="UP000030640"/>
    </source>
</evidence>
<dbReference type="AlphaFoldDB" id="W6ZXX8"/>
<proteinExistence type="predicted"/>
<feature type="compositionally biased region" description="Basic and acidic residues" evidence="1">
    <location>
        <begin position="61"/>
        <end position="76"/>
    </location>
</feature>
<dbReference type="RefSeq" id="XP_008819242.1">
    <property type="nucleotide sequence ID" value="XM_008821020.1"/>
</dbReference>